<evidence type="ECO:0008006" key="3">
    <source>
        <dbReference type="Google" id="ProtNLM"/>
    </source>
</evidence>
<reference evidence="2" key="1">
    <citation type="submission" date="2018-02" db="EMBL/GenBank/DDBJ databases">
        <authorList>
            <person name="Cohen D.B."/>
            <person name="Kent A.D."/>
        </authorList>
    </citation>
    <scope>NUCLEOTIDE SEQUENCE</scope>
</reference>
<proteinExistence type="predicted"/>
<gene>
    <name evidence="2" type="ORF">FSB_LOCUS21167</name>
</gene>
<name>A0A2N9G1L4_FAGSY</name>
<dbReference type="AlphaFoldDB" id="A0A2N9G1L4"/>
<protein>
    <recommendedName>
        <fullName evidence="3">Aminotransferase-like plant mobile domain-containing protein</fullName>
    </recommendedName>
</protein>
<evidence type="ECO:0000313" key="2">
    <source>
        <dbReference type="EMBL" id="SPC93285.1"/>
    </source>
</evidence>
<sequence>MSYQGNGNGGHRRSSRPVKGKVVAYARDSSPDTDDEYDAVENPRTRADRVVAENLQRFFDAETDDVAEEVLPAPSPGITIGGNARLSGTPRRSSGAPVDVPPTRMSSKRLRATRAPPSVDPMDPEFIMPGIRYPPQGGIHPRNVILVLLTDTPLLMNLANHLSMSVHRFESDFHKLLANASPEYRVFLVELGFGPFLSIPYMSLSHPLVRCWVERFFHHTGTFQLSTCEMRVLLLDWSTILGIRFGGKLPPNKCIYGREALAIMGLNDFEAYQGITNVVFKVKYLKKLLEEEKSEPPNKLRYRQWVAYFIFSCFLGDDQTTVPTPIVGCVLHLILCSPWLGVGTRLGSSGLPLVLSSITALRWIASGTRIMKSWELFMGEKAVRQLSVEVVVPADPPSLMTIEDYIPATPRDAYLEGMNHFLDLEERAILTRDYMMTIQRLEDQLVRMDDPTHCCFSTGEIDLVLILEKYAELLQLDSSFNGKPFIPSLGPRSNLVLEKFLGLISKVIRGEIRRVDETWQKASISLDFFMRYFSQRHFSTDLIRDFSAGEEGWVKFRNNAFKIAFLGIFLFPTSIGRIDLGVIPLVLSEGKSIIPAILCETMRLLSYYQDQDEGAIDMALPFTGAGNDWALYLLNLPLGEWSWKVILGPVEWRPWTHCSRFNGIPFPGMWKLLSTVKDFWERRFSEMDFIEDGLPADSSVTYKFVEWREEWSPSFFPQPTVQPCMLYSLVPSSLRASASDSRSGRVADLGRKLSDARAELTLRVDKVQDELDSLRSYTQALTDPSTGRPHDIVHLQPEFDESEAVLSAAPTSMGTMQV</sequence>
<evidence type="ECO:0000256" key="1">
    <source>
        <dbReference type="SAM" id="MobiDB-lite"/>
    </source>
</evidence>
<feature type="compositionally biased region" description="Basic residues" evidence="1">
    <location>
        <begin position="10"/>
        <end position="19"/>
    </location>
</feature>
<organism evidence="2">
    <name type="scientific">Fagus sylvatica</name>
    <name type="common">Beechnut</name>
    <dbReference type="NCBI Taxonomy" id="28930"/>
    <lineage>
        <taxon>Eukaryota</taxon>
        <taxon>Viridiplantae</taxon>
        <taxon>Streptophyta</taxon>
        <taxon>Embryophyta</taxon>
        <taxon>Tracheophyta</taxon>
        <taxon>Spermatophyta</taxon>
        <taxon>Magnoliopsida</taxon>
        <taxon>eudicotyledons</taxon>
        <taxon>Gunneridae</taxon>
        <taxon>Pentapetalae</taxon>
        <taxon>rosids</taxon>
        <taxon>fabids</taxon>
        <taxon>Fagales</taxon>
        <taxon>Fagaceae</taxon>
        <taxon>Fagus</taxon>
    </lineage>
</organism>
<dbReference type="EMBL" id="OIVN01001380">
    <property type="protein sequence ID" value="SPC93285.1"/>
    <property type="molecule type" value="Genomic_DNA"/>
</dbReference>
<feature type="region of interest" description="Disordered" evidence="1">
    <location>
        <begin position="1"/>
        <end position="45"/>
    </location>
</feature>
<accession>A0A2N9G1L4</accession>
<feature type="region of interest" description="Disordered" evidence="1">
    <location>
        <begin position="71"/>
        <end position="123"/>
    </location>
</feature>